<dbReference type="InterPro" id="IPR000073">
    <property type="entry name" value="AB_hydrolase_1"/>
</dbReference>
<dbReference type="SUPFAM" id="SSF53474">
    <property type="entry name" value="alpha/beta-Hydrolases"/>
    <property type="match status" value="1"/>
</dbReference>
<dbReference type="Proteomes" id="UP001500393">
    <property type="component" value="Unassembled WGS sequence"/>
</dbReference>
<dbReference type="EMBL" id="BAAAOS010000056">
    <property type="protein sequence ID" value="GAA1608383.1"/>
    <property type="molecule type" value="Genomic_DNA"/>
</dbReference>
<comment type="caution">
    <text evidence="2">The sequence shown here is derived from an EMBL/GenBank/DDBJ whole genome shotgun (WGS) entry which is preliminary data.</text>
</comment>
<protein>
    <recommendedName>
        <fullName evidence="1">AB hydrolase-1 domain-containing protein</fullName>
    </recommendedName>
</protein>
<organism evidence="2 3">
    <name type="scientific">Kribbella sancticallisti</name>
    <dbReference type="NCBI Taxonomy" id="460087"/>
    <lineage>
        <taxon>Bacteria</taxon>
        <taxon>Bacillati</taxon>
        <taxon>Actinomycetota</taxon>
        <taxon>Actinomycetes</taxon>
        <taxon>Propionibacteriales</taxon>
        <taxon>Kribbellaceae</taxon>
        <taxon>Kribbella</taxon>
    </lineage>
</organism>
<reference evidence="3" key="1">
    <citation type="journal article" date="2019" name="Int. J. Syst. Evol. Microbiol.">
        <title>The Global Catalogue of Microorganisms (GCM) 10K type strain sequencing project: providing services to taxonomists for standard genome sequencing and annotation.</title>
        <authorList>
            <consortium name="The Broad Institute Genomics Platform"/>
            <consortium name="The Broad Institute Genome Sequencing Center for Infectious Disease"/>
            <person name="Wu L."/>
            <person name="Ma J."/>
        </authorList>
    </citation>
    <scope>NUCLEOTIDE SEQUENCE [LARGE SCALE GENOMIC DNA]</scope>
    <source>
        <strain evidence="3">JCM 14969</strain>
    </source>
</reference>
<accession>A0ABP4QGM1</accession>
<dbReference type="InterPro" id="IPR029058">
    <property type="entry name" value="AB_hydrolase_fold"/>
</dbReference>
<keyword evidence="3" id="KW-1185">Reference proteome</keyword>
<dbReference type="Gene3D" id="3.40.50.1820">
    <property type="entry name" value="alpha/beta hydrolase"/>
    <property type="match status" value="1"/>
</dbReference>
<evidence type="ECO:0000313" key="3">
    <source>
        <dbReference type="Proteomes" id="UP001500393"/>
    </source>
</evidence>
<evidence type="ECO:0000313" key="2">
    <source>
        <dbReference type="EMBL" id="GAA1608383.1"/>
    </source>
</evidence>
<gene>
    <name evidence="2" type="ORF">GCM10009789_73540</name>
</gene>
<sequence length="251" mass="26490">MSLPGIDLVAAPRGASDLVLLAHGGGVDSLAAAGAWRAPILRMWPFAVAARSAAPDAAVGLMRYRYRGWNGPEAHPARDLETVLDGLPSSIRRVFLIGHSMGGRAVVAAGNHPLVAGVLGLAPWLPAGEPLVALRGPVVFAHGTLDRITSPALTAAYTHRLRAAGIPVALVTVDAEKHAMLHRPADWNDLVRRFVTLALGNPVDFPTPTTANKTEPLPLWNPTGGPSAGVRDIATARLRLRVLHPKTLEQL</sequence>
<proteinExistence type="predicted"/>
<name>A0ABP4QGM1_9ACTN</name>
<feature type="domain" description="AB hydrolase-1" evidence="1">
    <location>
        <begin position="19"/>
        <end position="196"/>
    </location>
</feature>
<dbReference type="Pfam" id="PF12697">
    <property type="entry name" value="Abhydrolase_6"/>
    <property type="match status" value="1"/>
</dbReference>
<dbReference type="RefSeq" id="WP_344221339.1">
    <property type="nucleotide sequence ID" value="NZ_BAAAOS010000056.1"/>
</dbReference>
<evidence type="ECO:0000259" key="1">
    <source>
        <dbReference type="Pfam" id="PF12697"/>
    </source>
</evidence>